<sequence>MVDFDDEPVCPDALVVDDEDERPCCFGADRPRRRCADPVLVLGMATTS</sequence>
<protein>
    <submittedName>
        <fullName evidence="1">Uncharacterized protein</fullName>
    </submittedName>
</protein>
<comment type="caution">
    <text evidence="1">The sequence shown here is derived from an EMBL/GenBank/DDBJ whole genome shotgun (WGS) entry which is preliminary data.</text>
</comment>
<evidence type="ECO:0000313" key="1">
    <source>
        <dbReference type="EMBL" id="MEB3366317.1"/>
    </source>
</evidence>
<reference evidence="1 2" key="1">
    <citation type="submission" date="2023-10" db="EMBL/GenBank/DDBJ databases">
        <title>Saccharopolyspora sp. nov., isolated from mangrove soil.</title>
        <authorList>
            <person name="Lu Y."/>
            <person name="Liu W."/>
        </authorList>
    </citation>
    <scope>NUCLEOTIDE SEQUENCE [LARGE SCALE GENOMIC DNA]</scope>
    <source>
        <strain evidence="1 2">S2-29</strain>
    </source>
</reference>
<evidence type="ECO:0000313" key="2">
    <source>
        <dbReference type="Proteomes" id="UP001327093"/>
    </source>
</evidence>
<dbReference type="Proteomes" id="UP001327093">
    <property type="component" value="Unassembled WGS sequence"/>
</dbReference>
<proteinExistence type="predicted"/>
<accession>A0ABU6A4F9</accession>
<gene>
    <name evidence="1" type="ORF">R4I43_02775</name>
</gene>
<dbReference type="EMBL" id="JAWLNX010000002">
    <property type="protein sequence ID" value="MEB3366317.1"/>
    <property type="molecule type" value="Genomic_DNA"/>
</dbReference>
<keyword evidence="2" id="KW-1185">Reference proteome</keyword>
<dbReference type="RefSeq" id="WP_324263896.1">
    <property type="nucleotide sequence ID" value="NZ_JAWLNX010000002.1"/>
</dbReference>
<name>A0ABU6A4F9_9PSEU</name>
<organism evidence="1 2">
    <name type="scientific">Saccharopolyspora mangrovi</name>
    <dbReference type="NCBI Taxonomy" id="3082379"/>
    <lineage>
        <taxon>Bacteria</taxon>
        <taxon>Bacillati</taxon>
        <taxon>Actinomycetota</taxon>
        <taxon>Actinomycetes</taxon>
        <taxon>Pseudonocardiales</taxon>
        <taxon>Pseudonocardiaceae</taxon>
        <taxon>Saccharopolyspora</taxon>
    </lineage>
</organism>